<dbReference type="KEGG" id="uam:UABAM_06109"/>
<keyword evidence="4" id="KW-1185">Reference proteome</keyword>
<sequence>MKPKVFLLLTDLENPKYFGGIQMYNRSLIGTLEKQNVAHAFLTLNDINSYGCGKNKVRFVARFYQKVFAYKPTLIICGHINFALLCYSICKMLNIPYYVTCHGIDAIDMSRSKIYALQRAKRLLHVSEYTKNNVQQQTKNSDDTFCFLPPCIDSNKFTPTPRPQHLMKKWNLNKDDKIILTICRLSKEEMYKGYDTILSVLHRVAQKVKNVRYIIGGSGDDIGRIKDIIVTENLHDKVITTGFIPDEEITNYYNLCDVFAMPSKKEGFGIVFTEASCCGKPNLAGNKDGSSDAVLYGKTGVLVDPDSSEQVEEALVQILSNKARPQLYDGDYLRSEVINAYSHSAFEKRLADILSLT</sequence>
<dbReference type="RefSeq" id="WP_151971699.1">
    <property type="nucleotide sequence ID" value="NZ_AP019860.1"/>
</dbReference>
<organism evidence="3 4">
    <name type="scientific">Uabimicrobium amorphum</name>
    <dbReference type="NCBI Taxonomy" id="2596890"/>
    <lineage>
        <taxon>Bacteria</taxon>
        <taxon>Pseudomonadati</taxon>
        <taxon>Planctomycetota</taxon>
        <taxon>Candidatus Uabimicrobiia</taxon>
        <taxon>Candidatus Uabimicrobiales</taxon>
        <taxon>Candidatus Uabimicrobiaceae</taxon>
        <taxon>Candidatus Uabimicrobium</taxon>
    </lineage>
</organism>
<dbReference type="GO" id="GO:0016787">
    <property type="term" value="F:hydrolase activity"/>
    <property type="evidence" value="ECO:0007669"/>
    <property type="project" value="UniProtKB-KW"/>
</dbReference>
<name>A0A5S9F7J2_UABAM</name>
<dbReference type="Proteomes" id="UP000326354">
    <property type="component" value="Chromosome"/>
</dbReference>
<dbReference type="AlphaFoldDB" id="A0A5S9F7J2"/>
<dbReference type="GO" id="GO:0016757">
    <property type="term" value="F:glycosyltransferase activity"/>
    <property type="evidence" value="ECO:0007669"/>
    <property type="project" value="InterPro"/>
</dbReference>
<keyword evidence="3" id="KW-0378">Hydrolase</keyword>
<dbReference type="Pfam" id="PF13439">
    <property type="entry name" value="Glyco_transf_4"/>
    <property type="match status" value="1"/>
</dbReference>
<dbReference type="OrthoDB" id="73743at2"/>
<dbReference type="PANTHER" id="PTHR45947:SF3">
    <property type="entry name" value="SULFOQUINOVOSYL TRANSFERASE SQD2"/>
    <property type="match status" value="1"/>
</dbReference>
<dbReference type="InterPro" id="IPR028098">
    <property type="entry name" value="Glyco_trans_4-like_N"/>
</dbReference>
<dbReference type="EMBL" id="AP019860">
    <property type="protein sequence ID" value="BBM87694.1"/>
    <property type="molecule type" value="Genomic_DNA"/>
</dbReference>
<evidence type="ECO:0000259" key="2">
    <source>
        <dbReference type="Pfam" id="PF13439"/>
    </source>
</evidence>
<accession>A0A5S9F7J2</accession>
<dbReference type="Gene3D" id="3.40.50.2000">
    <property type="entry name" value="Glycogen Phosphorylase B"/>
    <property type="match status" value="2"/>
</dbReference>
<feature type="domain" description="Glycosyltransferase subfamily 4-like N-terminal" evidence="2">
    <location>
        <begin position="53"/>
        <end position="154"/>
    </location>
</feature>
<dbReference type="InterPro" id="IPR050194">
    <property type="entry name" value="Glycosyltransferase_grp1"/>
</dbReference>
<gene>
    <name evidence="3" type="ORF">UABAM_06109</name>
</gene>
<dbReference type="InterPro" id="IPR001296">
    <property type="entry name" value="Glyco_trans_1"/>
</dbReference>
<dbReference type="CDD" id="cd03801">
    <property type="entry name" value="GT4_PimA-like"/>
    <property type="match status" value="1"/>
</dbReference>
<dbReference type="PANTHER" id="PTHR45947">
    <property type="entry name" value="SULFOQUINOVOSYL TRANSFERASE SQD2"/>
    <property type="match status" value="1"/>
</dbReference>
<evidence type="ECO:0000313" key="3">
    <source>
        <dbReference type="EMBL" id="BBM87694.1"/>
    </source>
</evidence>
<dbReference type="Pfam" id="PF00534">
    <property type="entry name" value="Glycos_transf_1"/>
    <property type="match status" value="1"/>
</dbReference>
<protein>
    <submittedName>
        <fullName evidence="3">Glycoside hydrolase</fullName>
    </submittedName>
</protein>
<proteinExistence type="predicted"/>
<evidence type="ECO:0000313" key="4">
    <source>
        <dbReference type="Proteomes" id="UP000326354"/>
    </source>
</evidence>
<reference evidence="3 4" key="1">
    <citation type="submission" date="2019-08" db="EMBL/GenBank/DDBJ databases">
        <title>Complete genome sequence of Candidatus Uab amorphum.</title>
        <authorList>
            <person name="Shiratori T."/>
            <person name="Suzuki S."/>
            <person name="Kakizawa Y."/>
            <person name="Ishida K."/>
        </authorList>
    </citation>
    <scope>NUCLEOTIDE SEQUENCE [LARGE SCALE GENOMIC DNA]</scope>
    <source>
        <strain evidence="3 4">SRT547</strain>
    </source>
</reference>
<dbReference type="SUPFAM" id="SSF53756">
    <property type="entry name" value="UDP-Glycosyltransferase/glycogen phosphorylase"/>
    <property type="match status" value="1"/>
</dbReference>
<feature type="domain" description="Glycosyl transferase family 1" evidence="1">
    <location>
        <begin position="167"/>
        <end position="323"/>
    </location>
</feature>
<evidence type="ECO:0000259" key="1">
    <source>
        <dbReference type="Pfam" id="PF00534"/>
    </source>
</evidence>